<dbReference type="InterPro" id="IPR010317">
    <property type="entry name" value="WxLIP_PGBD"/>
</dbReference>
<evidence type="ECO:0000256" key="1">
    <source>
        <dbReference type="SAM" id="Phobius"/>
    </source>
</evidence>
<keyword evidence="1" id="KW-0812">Transmembrane</keyword>
<keyword evidence="1" id="KW-1133">Transmembrane helix</keyword>
<accession>R3TXB3</accession>
<dbReference type="PATRIC" id="fig|1158610.3.peg.1038"/>
<dbReference type="eggNOG" id="COG4072">
    <property type="taxonomic scope" value="Bacteria"/>
</dbReference>
<reference evidence="5 6" key="1">
    <citation type="submission" date="2013-02" db="EMBL/GenBank/DDBJ databases">
        <title>The Genome Sequence of Enterococcus phoeniculicola BAA-412.</title>
        <authorList>
            <consortium name="The Broad Institute Genome Sequencing Platform"/>
            <consortium name="The Broad Institute Genome Sequencing Center for Infectious Disease"/>
            <person name="Earl A.M."/>
            <person name="Gilmore M.S."/>
            <person name="Lebreton F."/>
            <person name="Walker B."/>
            <person name="Young S.K."/>
            <person name="Zeng Q."/>
            <person name="Gargeya S."/>
            <person name="Fitzgerald M."/>
            <person name="Haas B."/>
            <person name="Abouelleil A."/>
            <person name="Alvarado L."/>
            <person name="Arachchi H.M."/>
            <person name="Berlin A.M."/>
            <person name="Chapman S.B."/>
            <person name="Dewar J."/>
            <person name="Goldberg J."/>
            <person name="Griggs A."/>
            <person name="Gujja S."/>
            <person name="Hansen M."/>
            <person name="Howarth C."/>
            <person name="Imamovic A."/>
            <person name="Larimer J."/>
            <person name="McCowan C."/>
            <person name="Murphy C."/>
            <person name="Neiman D."/>
            <person name="Pearson M."/>
            <person name="Priest M."/>
            <person name="Roberts A."/>
            <person name="Saif S."/>
            <person name="Shea T."/>
            <person name="Sisk P."/>
            <person name="Sykes S."/>
            <person name="Wortman J."/>
            <person name="Nusbaum C."/>
            <person name="Birren B."/>
        </authorList>
    </citation>
    <scope>NUCLEOTIDE SEQUENCE [LARGE SCALE GENOMIC DNA]</scope>
    <source>
        <strain evidence="5 6">ATCC BAA-412</strain>
    </source>
</reference>
<proteinExistence type="predicted"/>
<gene>
    <name evidence="5" type="ORF">UC3_01055</name>
</gene>
<feature type="domain" description="WxL Interacting Protein peptidoglycan binding" evidence="3">
    <location>
        <begin position="35"/>
        <end position="153"/>
    </location>
</feature>
<dbReference type="RefSeq" id="WP_010767726.1">
    <property type="nucleotide sequence ID" value="NZ_ASWE01000002.1"/>
</dbReference>
<feature type="signal peptide" evidence="2">
    <location>
        <begin position="1"/>
        <end position="24"/>
    </location>
</feature>
<dbReference type="AlphaFoldDB" id="R3TXB3"/>
<evidence type="ECO:0000259" key="4">
    <source>
        <dbReference type="Pfam" id="PF11797"/>
    </source>
</evidence>
<protein>
    <submittedName>
        <fullName evidence="5">Uncharacterized protein</fullName>
    </submittedName>
</protein>
<dbReference type="HOGENOM" id="CLU_051987_0_2_9"/>
<feature type="transmembrane region" description="Helical" evidence="1">
    <location>
        <begin position="312"/>
        <end position="334"/>
    </location>
</feature>
<feature type="chain" id="PRO_5004369566" evidence="2">
    <location>
        <begin position="25"/>
        <end position="342"/>
    </location>
</feature>
<evidence type="ECO:0000313" key="5">
    <source>
        <dbReference type="EMBL" id="EOL46249.1"/>
    </source>
</evidence>
<sequence length="342" mass="38826">MKRLLLTVVIFFSLSLTISNTTYAEETSEESAGGYTIEGIPNSHQIDPDSGYFDLYEVPGEKDHLKLKILNQSNQEKEMSIKVTNGNTNSNGLIDYTGELKDHPSLKIPLNSILKTADDTVIVKPNSEKEVTLNLTMPENQFEGIILGGIQVSDITQSSNSSNTTSINNKYVYTLGVVLKNDPKVETFKNISIVLENIQSELFYGKKVVQVNLLNENPYILGKATVQGTITDEKTKKIVQEQKNENVSIAPNSIYPFQFDWKKEEIKPGNYLFRGVVKTKDNKWEFSKKFTITREQAGNMNKKTVFKIFIPYWVRFCSVFFLVLVLMTSSWIIYRGLRKEVS</sequence>
<dbReference type="Pfam" id="PF06030">
    <property type="entry name" value="WxLIP_PGBD"/>
    <property type="match status" value="1"/>
</dbReference>
<feature type="domain" description="WxL Interacting Protein host binding" evidence="4">
    <location>
        <begin position="163"/>
        <end position="302"/>
    </location>
</feature>
<keyword evidence="2" id="KW-0732">Signal</keyword>
<dbReference type="OrthoDB" id="2148359at2"/>
<keyword evidence="6" id="KW-1185">Reference proteome</keyword>
<dbReference type="InterPro" id="IPR021759">
    <property type="entry name" value="WxLIP_HBD"/>
</dbReference>
<dbReference type="Proteomes" id="UP000013785">
    <property type="component" value="Unassembled WGS sequence"/>
</dbReference>
<keyword evidence="1" id="KW-0472">Membrane</keyword>
<evidence type="ECO:0000259" key="3">
    <source>
        <dbReference type="Pfam" id="PF06030"/>
    </source>
</evidence>
<evidence type="ECO:0000256" key="2">
    <source>
        <dbReference type="SAM" id="SignalP"/>
    </source>
</evidence>
<comment type="caution">
    <text evidence="5">The sequence shown here is derived from an EMBL/GenBank/DDBJ whole genome shotgun (WGS) entry which is preliminary data.</text>
</comment>
<dbReference type="EMBL" id="AJAT01000011">
    <property type="protein sequence ID" value="EOL46249.1"/>
    <property type="molecule type" value="Genomic_DNA"/>
</dbReference>
<dbReference type="Pfam" id="PF11797">
    <property type="entry name" value="WxLIP_HBD"/>
    <property type="match status" value="1"/>
</dbReference>
<name>R3TXB3_9ENTE</name>
<evidence type="ECO:0000313" key="6">
    <source>
        <dbReference type="Proteomes" id="UP000013785"/>
    </source>
</evidence>
<organism evidence="5 6">
    <name type="scientific">Enterococcus phoeniculicola ATCC BAA-412</name>
    <dbReference type="NCBI Taxonomy" id="1158610"/>
    <lineage>
        <taxon>Bacteria</taxon>
        <taxon>Bacillati</taxon>
        <taxon>Bacillota</taxon>
        <taxon>Bacilli</taxon>
        <taxon>Lactobacillales</taxon>
        <taxon>Enterococcaceae</taxon>
        <taxon>Enterococcus</taxon>
    </lineage>
</organism>
<dbReference type="STRING" id="154621.RV11_GL000533"/>